<protein>
    <submittedName>
        <fullName evidence="3">STAS domain-containing protein</fullName>
    </submittedName>
</protein>
<dbReference type="Pfam" id="PF01740">
    <property type="entry name" value="STAS"/>
    <property type="match status" value="1"/>
</dbReference>
<dbReference type="PROSITE" id="PS50801">
    <property type="entry name" value="STAS"/>
    <property type="match status" value="1"/>
</dbReference>
<dbReference type="PANTHER" id="PTHR33495:SF2">
    <property type="entry name" value="ANTI-SIGMA FACTOR ANTAGONIST TM_1081-RELATED"/>
    <property type="match status" value="1"/>
</dbReference>
<gene>
    <name evidence="3" type="ORF">PZE19_04070</name>
</gene>
<evidence type="ECO:0000313" key="4">
    <source>
        <dbReference type="Proteomes" id="UP001216907"/>
    </source>
</evidence>
<evidence type="ECO:0000256" key="1">
    <source>
        <dbReference type="SAM" id="MobiDB-lite"/>
    </source>
</evidence>
<dbReference type="EMBL" id="JARRAG010000001">
    <property type="protein sequence ID" value="MDG3002931.1"/>
    <property type="molecule type" value="Genomic_DNA"/>
</dbReference>
<proteinExistence type="predicted"/>
<feature type="domain" description="STAS" evidence="2">
    <location>
        <begin position="32"/>
        <end position="115"/>
    </location>
</feature>
<evidence type="ECO:0000313" key="3">
    <source>
        <dbReference type="EMBL" id="MDG3002931.1"/>
    </source>
</evidence>
<accession>A0ABT6F5S2</accession>
<dbReference type="Gene3D" id="3.30.750.24">
    <property type="entry name" value="STAS domain"/>
    <property type="match status" value="1"/>
</dbReference>
<keyword evidence="4" id="KW-1185">Reference proteome</keyword>
<reference evidence="3 4" key="1">
    <citation type="submission" date="2023-03" db="EMBL/GenBank/DDBJ databases">
        <title>Paludisphaera mucosa sp. nov. a novel planctomycete from northern fen.</title>
        <authorList>
            <person name="Ivanova A."/>
        </authorList>
    </citation>
    <scope>NUCLEOTIDE SEQUENCE [LARGE SCALE GENOMIC DNA]</scope>
    <source>
        <strain evidence="3 4">Pla2</strain>
    </source>
</reference>
<dbReference type="InterPro" id="IPR002645">
    <property type="entry name" value="STAS_dom"/>
</dbReference>
<comment type="caution">
    <text evidence="3">The sequence shown here is derived from an EMBL/GenBank/DDBJ whole genome shotgun (WGS) entry which is preliminary data.</text>
</comment>
<name>A0ABT6F5S2_9BACT</name>
<organism evidence="3 4">
    <name type="scientific">Paludisphaera mucosa</name>
    <dbReference type="NCBI Taxonomy" id="3030827"/>
    <lineage>
        <taxon>Bacteria</taxon>
        <taxon>Pseudomonadati</taxon>
        <taxon>Planctomycetota</taxon>
        <taxon>Planctomycetia</taxon>
        <taxon>Isosphaerales</taxon>
        <taxon>Isosphaeraceae</taxon>
        <taxon>Paludisphaera</taxon>
    </lineage>
</organism>
<feature type="region of interest" description="Disordered" evidence="1">
    <location>
        <begin position="116"/>
        <end position="160"/>
    </location>
</feature>
<dbReference type="Proteomes" id="UP001216907">
    <property type="component" value="Unassembled WGS sequence"/>
</dbReference>
<dbReference type="SUPFAM" id="SSF52091">
    <property type="entry name" value="SpoIIaa-like"/>
    <property type="match status" value="1"/>
</dbReference>
<dbReference type="PANTHER" id="PTHR33495">
    <property type="entry name" value="ANTI-SIGMA FACTOR ANTAGONIST TM_1081-RELATED-RELATED"/>
    <property type="match status" value="1"/>
</dbReference>
<sequence>MKPSVQIHDADGHILAEFWDCLRLDPAPTLDLRNRYDEHIRAKGKPSVIIDLGGVGFAGSSALGNFVALQRTARQNGGRVVFCHVDPTVAEVFRASKLDRLFEFTPDREAAIAAVARSESGGAAKPADASEAEPKPMRTLGPASDRLSRLRRNRSASEPE</sequence>
<dbReference type="InterPro" id="IPR036513">
    <property type="entry name" value="STAS_dom_sf"/>
</dbReference>
<dbReference type="CDD" id="cd07043">
    <property type="entry name" value="STAS_anti-anti-sigma_factors"/>
    <property type="match status" value="1"/>
</dbReference>
<evidence type="ECO:0000259" key="2">
    <source>
        <dbReference type="PROSITE" id="PS50801"/>
    </source>
</evidence>
<dbReference type="RefSeq" id="WP_277859290.1">
    <property type="nucleotide sequence ID" value="NZ_JARRAG010000001.1"/>
</dbReference>